<keyword evidence="2" id="KW-1133">Transmembrane helix</keyword>
<feature type="compositionally biased region" description="Polar residues" evidence="1">
    <location>
        <begin position="13"/>
        <end position="27"/>
    </location>
</feature>
<feature type="transmembrane region" description="Helical" evidence="2">
    <location>
        <begin position="143"/>
        <end position="160"/>
    </location>
</feature>
<gene>
    <name evidence="4" type="ORF">GMA10_10210</name>
</gene>
<keyword evidence="2" id="KW-0812">Transmembrane</keyword>
<dbReference type="PANTHER" id="PTHR30590:SF3">
    <property type="entry name" value="HYPOTHETICAL MEMBRANE SPANNING PROTEIN"/>
    <property type="match status" value="1"/>
</dbReference>
<feature type="compositionally biased region" description="Basic and acidic residues" evidence="1">
    <location>
        <begin position="1"/>
        <end position="12"/>
    </location>
</feature>
<keyword evidence="5" id="KW-1185">Reference proteome</keyword>
<feature type="region of interest" description="Disordered" evidence="1">
    <location>
        <begin position="1"/>
        <end position="27"/>
    </location>
</feature>
<accession>A0A7K1LKC9</accession>
<reference evidence="4 5" key="1">
    <citation type="submission" date="2019-12" db="EMBL/GenBank/DDBJ databases">
        <authorList>
            <person name="Li J."/>
            <person name="Shi Y."/>
            <person name="Xu G."/>
            <person name="Xiao D."/>
            <person name="Ran X."/>
        </authorList>
    </citation>
    <scope>NUCLEOTIDE SEQUENCE [LARGE SCALE GENOMIC DNA]</scope>
    <source>
        <strain evidence="4 5">JCM 15915</strain>
    </source>
</reference>
<feature type="transmembrane region" description="Helical" evidence="2">
    <location>
        <begin position="316"/>
        <end position="339"/>
    </location>
</feature>
<sequence>MQKTSTPEDDRSSYATDSNASVASNSSEYRKSGARSVRPRIISLDVIRGIAVSSILLVNAPSILEVDAYTAPGHPVFVRHLLDIFVQERFFPIFSFLFGISFAIVLVGAMERSTRPRLVLFRRLLALALLGAVHQFLQPGEALLPYGLCGLVLLLPLSWVPRRMASWICAVVGAVLLLGALLLSGGGLTLVPGLIVLGYSVGLTDLIRRAETATKTNSIVLLVAAVVSVIGLVLSENNVEMRADTRFSAGLGLVMAIGYCSLVLLLLKTPIRPVLRSVFAPLGRMALTNYVSATVVIILAAPLFRAVGVGPASESGWWLLVLGCVVIIALQSVISAFWLRAFLYGPLEYLWRAVTWWKKPAFVRRDPIAK</sequence>
<dbReference type="Proteomes" id="UP000462152">
    <property type="component" value="Unassembled WGS sequence"/>
</dbReference>
<dbReference type="RefSeq" id="WP_129316308.1">
    <property type="nucleotide sequence ID" value="NZ_NOIQ01000023.1"/>
</dbReference>
<evidence type="ECO:0000313" key="4">
    <source>
        <dbReference type="EMBL" id="MUN55580.1"/>
    </source>
</evidence>
<comment type="caution">
    <text evidence="4">The sequence shown here is derived from an EMBL/GenBank/DDBJ whole genome shotgun (WGS) entry which is preliminary data.</text>
</comment>
<evidence type="ECO:0000256" key="2">
    <source>
        <dbReference type="SAM" id="Phobius"/>
    </source>
</evidence>
<name>A0A7K1LKC9_9MICC</name>
<evidence type="ECO:0000313" key="5">
    <source>
        <dbReference type="Proteomes" id="UP000462152"/>
    </source>
</evidence>
<feature type="transmembrane region" description="Helical" evidence="2">
    <location>
        <begin position="247"/>
        <end position="267"/>
    </location>
</feature>
<feature type="transmembrane region" description="Helical" evidence="2">
    <location>
        <begin position="120"/>
        <end position="137"/>
    </location>
</feature>
<dbReference type="PANTHER" id="PTHR30590">
    <property type="entry name" value="INNER MEMBRANE PROTEIN"/>
    <property type="match status" value="1"/>
</dbReference>
<dbReference type="OrthoDB" id="9807744at2"/>
<dbReference type="Pfam" id="PF04235">
    <property type="entry name" value="DUF418"/>
    <property type="match status" value="1"/>
</dbReference>
<feature type="transmembrane region" description="Helical" evidence="2">
    <location>
        <begin position="219"/>
        <end position="235"/>
    </location>
</feature>
<dbReference type="AlphaFoldDB" id="A0A7K1LKC9"/>
<evidence type="ECO:0000256" key="1">
    <source>
        <dbReference type="SAM" id="MobiDB-lite"/>
    </source>
</evidence>
<feature type="transmembrane region" description="Helical" evidence="2">
    <location>
        <begin position="90"/>
        <end position="108"/>
    </location>
</feature>
<organism evidence="4 5">
    <name type="scientific">Rothia koreensis</name>
    <dbReference type="NCBI Taxonomy" id="592378"/>
    <lineage>
        <taxon>Bacteria</taxon>
        <taxon>Bacillati</taxon>
        <taxon>Actinomycetota</taxon>
        <taxon>Actinomycetes</taxon>
        <taxon>Micrococcales</taxon>
        <taxon>Micrococcaceae</taxon>
        <taxon>Rothia</taxon>
    </lineage>
</organism>
<keyword evidence="2" id="KW-0472">Membrane</keyword>
<dbReference type="InterPro" id="IPR007349">
    <property type="entry name" value="DUF418"/>
</dbReference>
<dbReference type="EMBL" id="WOGT01000006">
    <property type="protein sequence ID" value="MUN55580.1"/>
    <property type="molecule type" value="Genomic_DNA"/>
</dbReference>
<dbReference type="InterPro" id="IPR052529">
    <property type="entry name" value="Bact_Transport_Assoc"/>
</dbReference>
<evidence type="ECO:0000259" key="3">
    <source>
        <dbReference type="Pfam" id="PF04235"/>
    </source>
</evidence>
<proteinExistence type="predicted"/>
<feature type="domain" description="DUF418" evidence="3">
    <location>
        <begin position="218"/>
        <end position="358"/>
    </location>
</feature>
<protein>
    <submittedName>
        <fullName evidence="4">DUF418 domain-containing protein</fullName>
    </submittedName>
</protein>
<feature type="transmembrane region" description="Helical" evidence="2">
    <location>
        <begin position="287"/>
        <end position="304"/>
    </location>
</feature>